<gene>
    <name evidence="8" type="ORF">EFI48_01615</name>
</gene>
<dbReference type="InterPro" id="IPR050808">
    <property type="entry name" value="Phage_Integrase"/>
</dbReference>
<name>A0AAN1UNF4_AERVE</name>
<dbReference type="GO" id="GO:0006310">
    <property type="term" value="P:DNA recombination"/>
    <property type="evidence" value="ECO:0007669"/>
    <property type="project" value="UniProtKB-KW"/>
</dbReference>
<organism evidence="8 9">
    <name type="scientific">Aeromonas veronii</name>
    <dbReference type="NCBI Taxonomy" id="654"/>
    <lineage>
        <taxon>Bacteria</taxon>
        <taxon>Pseudomonadati</taxon>
        <taxon>Pseudomonadota</taxon>
        <taxon>Gammaproteobacteria</taxon>
        <taxon>Aeromonadales</taxon>
        <taxon>Aeromonadaceae</taxon>
        <taxon>Aeromonas</taxon>
    </lineage>
</organism>
<sequence>MPLSDTAARQAKFSGKPQKLSDEKGLFLLVNQSGKYWRLKYRHGGKEKTLALGVYPEVSLKEARSKRDDARRLIAEGIDPGLVRKQSKVASRLASESSFEALAREWHQSQLARWSQGHATRVIESLEVDAFPDLGLVPVAELTAPMILDALRKVEKRGATETAGRVLQRISAIMRYAIQTGRASYNPAQDLKGALKAAKKEHRPALPRAELPEFYRRLAVEPLNPATRLAFHLLMLTMTRPGEVRFARWDEFDLERAEWRIPAERMKMRSEHIVPLSRQALAVLDELHQVTGHCELLFPSERNLTNPMSENTLSYAMGRMGYKGIACPHGFRALASTTLNEEGFDPDVIERQLAHAERNKVRAAYHRAEYLDDRRKLLQWLADFYESQQGGNVRPVNFNRAV</sequence>
<keyword evidence="3 5" id="KW-0238">DNA-binding</keyword>
<reference evidence="8 9" key="1">
    <citation type="submission" date="2018-11" db="EMBL/GenBank/DDBJ databases">
        <title>Complete genome sequence of multidrug-resistant Aeromonas veronii strain MS-18-37.</title>
        <authorList>
            <person name="Abdelhamed H."/>
            <person name="Lawrence M."/>
            <person name="Waldbieser G."/>
        </authorList>
    </citation>
    <scope>NUCLEOTIDE SEQUENCE [LARGE SCALE GENOMIC DNA]</scope>
    <source>
        <strain evidence="8 9">MS-18-37</strain>
    </source>
</reference>
<keyword evidence="4" id="KW-0233">DNA recombination</keyword>
<dbReference type="GO" id="GO:0003677">
    <property type="term" value="F:DNA binding"/>
    <property type="evidence" value="ECO:0007669"/>
    <property type="project" value="UniProtKB-UniRule"/>
</dbReference>
<dbReference type="InterPro" id="IPR038488">
    <property type="entry name" value="Integrase_DNA-bd_sf"/>
</dbReference>
<dbReference type="InterPro" id="IPR011010">
    <property type="entry name" value="DNA_brk_join_enz"/>
</dbReference>
<dbReference type="InterPro" id="IPR002104">
    <property type="entry name" value="Integrase_catalytic"/>
</dbReference>
<dbReference type="InterPro" id="IPR025166">
    <property type="entry name" value="Integrase_DNA_bind_dom"/>
</dbReference>
<dbReference type="Gene3D" id="1.10.150.130">
    <property type="match status" value="1"/>
</dbReference>
<dbReference type="CDD" id="cd00801">
    <property type="entry name" value="INT_P4_C"/>
    <property type="match status" value="1"/>
</dbReference>
<dbReference type="PROSITE" id="PS51898">
    <property type="entry name" value="TYR_RECOMBINASE"/>
    <property type="match status" value="1"/>
</dbReference>
<accession>A0AAN1UNF4</accession>
<dbReference type="Gene3D" id="3.30.160.390">
    <property type="entry name" value="Integrase, DNA-binding domain"/>
    <property type="match status" value="1"/>
</dbReference>
<dbReference type="Pfam" id="PF00589">
    <property type="entry name" value="Phage_integrase"/>
    <property type="match status" value="1"/>
</dbReference>
<dbReference type="AlphaFoldDB" id="A0AAN1UNF4"/>
<feature type="domain" description="Core-binding (CB)" evidence="7">
    <location>
        <begin position="97"/>
        <end position="178"/>
    </location>
</feature>
<dbReference type="InterPro" id="IPR044068">
    <property type="entry name" value="CB"/>
</dbReference>
<evidence type="ECO:0000256" key="2">
    <source>
        <dbReference type="ARBA" id="ARBA00022908"/>
    </source>
</evidence>
<dbReference type="PANTHER" id="PTHR30629">
    <property type="entry name" value="PROPHAGE INTEGRASE"/>
    <property type="match status" value="1"/>
</dbReference>
<dbReference type="Pfam" id="PF22022">
    <property type="entry name" value="Phage_int_M"/>
    <property type="match status" value="1"/>
</dbReference>
<dbReference type="InterPro" id="IPR053876">
    <property type="entry name" value="Phage_int_M"/>
</dbReference>
<dbReference type="Pfam" id="PF13356">
    <property type="entry name" value="Arm-DNA-bind_3"/>
    <property type="match status" value="1"/>
</dbReference>
<dbReference type="SUPFAM" id="SSF56349">
    <property type="entry name" value="DNA breaking-rejoining enzymes"/>
    <property type="match status" value="1"/>
</dbReference>
<dbReference type="RefSeq" id="WP_123172195.1">
    <property type="nucleotide sequence ID" value="NZ_CP033604.1"/>
</dbReference>
<evidence type="ECO:0000259" key="7">
    <source>
        <dbReference type="PROSITE" id="PS51900"/>
    </source>
</evidence>
<evidence type="ECO:0000256" key="5">
    <source>
        <dbReference type="PROSITE-ProRule" id="PRU01248"/>
    </source>
</evidence>
<keyword evidence="2" id="KW-0229">DNA integration</keyword>
<evidence type="ECO:0000256" key="4">
    <source>
        <dbReference type="ARBA" id="ARBA00023172"/>
    </source>
</evidence>
<comment type="similarity">
    <text evidence="1">Belongs to the 'phage' integrase family.</text>
</comment>
<dbReference type="InterPro" id="IPR010998">
    <property type="entry name" value="Integrase_recombinase_N"/>
</dbReference>
<dbReference type="GO" id="GO:0015074">
    <property type="term" value="P:DNA integration"/>
    <property type="evidence" value="ECO:0007669"/>
    <property type="project" value="UniProtKB-KW"/>
</dbReference>
<evidence type="ECO:0000256" key="3">
    <source>
        <dbReference type="ARBA" id="ARBA00023125"/>
    </source>
</evidence>
<proteinExistence type="inferred from homology"/>
<dbReference type="EMBL" id="CP033604">
    <property type="protein sequence ID" value="AYV35648.1"/>
    <property type="molecule type" value="Genomic_DNA"/>
</dbReference>
<dbReference type="Proteomes" id="UP000267614">
    <property type="component" value="Chromosome"/>
</dbReference>
<dbReference type="Gene3D" id="1.10.443.10">
    <property type="entry name" value="Intergrase catalytic core"/>
    <property type="match status" value="1"/>
</dbReference>
<evidence type="ECO:0000313" key="8">
    <source>
        <dbReference type="EMBL" id="AYV35648.1"/>
    </source>
</evidence>
<protein>
    <submittedName>
        <fullName evidence="8">DUF4102 domain-containing protein</fullName>
    </submittedName>
</protein>
<evidence type="ECO:0000313" key="9">
    <source>
        <dbReference type="Proteomes" id="UP000267614"/>
    </source>
</evidence>
<feature type="domain" description="Tyr recombinase" evidence="6">
    <location>
        <begin position="201"/>
        <end position="379"/>
    </location>
</feature>
<dbReference type="PANTHER" id="PTHR30629:SF2">
    <property type="entry name" value="PROPHAGE INTEGRASE INTS-RELATED"/>
    <property type="match status" value="1"/>
</dbReference>
<dbReference type="PROSITE" id="PS51900">
    <property type="entry name" value="CB"/>
    <property type="match status" value="1"/>
</dbReference>
<evidence type="ECO:0000256" key="1">
    <source>
        <dbReference type="ARBA" id="ARBA00008857"/>
    </source>
</evidence>
<evidence type="ECO:0000259" key="6">
    <source>
        <dbReference type="PROSITE" id="PS51898"/>
    </source>
</evidence>
<dbReference type="InterPro" id="IPR013762">
    <property type="entry name" value="Integrase-like_cat_sf"/>
</dbReference>